<organism evidence="3 4">
    <name type="scientific">Roseateles agri</name>
    <dbReference type="NCBI Taxonomy" id="3098619"/>
    <lineage>
        <taxon>Bacteria</taxon>
        <taxon>Pseudomonadati</taxon>
        <taxon>Pseudomonadota</taxon>
        <taxon>Betaproteobacteria</taxon>
        <taxon>Burkholderiales</taxon>
        <taxon>Sphaerotilaceae</taxon>
        <taxon>Roseateles</taxon>
    </lineage>
</organism>
<comment type="caution">
    <text evidence="3">The sequence shown here is derived from an EMBL/GenBank/DDBJ whole genome shotgun (WGS) entry which is preliminary data.</text>
</comment>
<proteinExistence type="predicted"/>
<dbReference type="Pfam" id="PF13519">
    <property type="entry name" value="VWA_2"/>
    <property type="match status" value="1"/>
</dbReference>
<feature type="region of interest" description="Disordered" evidence="1">
    <location>
        <begin position="1"/>
        <end position="41"/>
    </location>
</feature>
<evidence type="ECO:0000313" key="4">
    <source>
        <dbReference type="Proteomes" id="UP001285263"/>
    </source>
</evidence>
<sequence>MGRAAARAGGHDPRALDRSLATKKSLSHPGRQLQPGRGGRRWRQPAAGAAIAWLPTLVAKGPSQLRREHLRHRPVNEQPPHLHLIVLDTSGSMRQGGRLALAKGYAARLIEQAARAGEQVALLCFGGSGVELLLAPSPARAAGGQRVRQLGGGGGTPLAAGLREAERLLLRAQRRDPRLGAQHCWLWLLSDGRTLEQPAAPAAAGNIVIVDFEPSTRSFGRCAAWARQWGARHLHAPRQA</sequence>
<dbReference type="InterPro" id="IPR002035">
    <property type="entry name" value="VWF_A"/>
</dbReference>
<dbReference type="RefSeq" id="WP_320423471.1">
    <property type="nucleotide sequence ID" value="NZ_JAXCLA010000004.1"/>
</dbReference>
<accession>A0ABU5DGZ6</accession>
<dbReference type="PANTHER" id="PTHR35023">
    <property type="entry name" value="CHELATASE-RELATED"/>
    <property type="match status" value="1"/>
</dbReference>
<keyword evidence="4" id="KW-1185">Reference proteome</keyword>
<dbReference type="InterPro" id="IPR052989">
    <property type="entry name" value="Mg-chelatase_DI-like"/>
</dbReference>
<dbReference type="PROSITE" id="PS50234">
    <property type="entry name" value="VWFA"/>
    <property type="match status" value="1"/>
</dbReference>
<dbReference type="SUPFAM" id="SSF53300">
    <property type="entry name" value="vWA-like"/>
    <property type="match status" value="1"/>
</dbReference>
<dbReference type="InterPro" id="IPR036465">
    <property type="entry name" value="vWFA_dom_sf"/>
</dbReference>
<dbReference type="PANTHER" id="PTHR35023:SF1">
    <property type="entry name" value="MG-PROTOPORPHYRIN IX CHELATASE"/>
    <property type="match status" value="1"/>
</dbReference>
<feature type="domain" description="VWFA" evidence="2">
    <location>
        <begin position="82"/>
        <end position="194"/>
    </location>
</feature>
<reference evidence="3 4" key="1">
    <citation type="submission" date="2023-11" db="EMBL/GenBank/DDBJ databases">
        <title>Paucibacter sp. nov., isolated from fresh soil in Korea.</title>
        <authorList>
            <person name="Le N.T.T."/>
        </authorList>
    </citation>
    <scope>NUCLEOTIDE SEQUENCE [LARGE SCALE GENOMIC DNA]</scope>
    <source>
        <strain evidence="3 4">R3-3</strain>
    </source>
</reference>
<dbReference type="EMBL" id="JAXCLA010000004">
    <property type="protein sequence ID" value="MDY0745567.1"/>
    <property type="molecule type" value="Genomic_DNA"/>
</dbReference>
<evidence type="ECO:0000313" key="3">
    <source>
        <dbReference type="EMBL" id="MDY0745567.1"/>
    </source>
</evidence>
<dbReference type="Proteomes" id="UP001285263">
    <property type="component" value="Unassembled WGS sequence"/>
</dbReference>
<name>A0ABU5DGZ6_9BURK</name>
<protein>
    <submittedName>
        <fullName evidence="3">VWA domain-containing protein</fullName>
    </submittedName>
</protein>
<gene>
    <name evidence="3" type="ORF">SNE35_13690</name>
</gene>
<dbReference type="Gene3D" id="3.40.50.410">
    <property type="entry name" value="von Willebrand factor, type A domain"/>
    <property type="match status" value="1"/>
</dbReference>
<evidence type="ECO:0000256" key="1">
    <source>
        <dbReference type="SAM" id="MobiDB-lite"/>
    </source>
</evidence>
<evidence type="ECO:0000259" key="2">
    <source>
        <dbReference type="PROSITE" id="PS50234"/>
    </source>
</evidence>